<reference evidence="3" key="1">
    <citation type="journal article" date="2020" name="Stud. Mycol.">
        <title>101 Dothideomycetes genomes: a test case for predicting lifestyles and emergence of pathogens.</title>
        <authorList>
            <person name="Haridas S."/>
            <person name="Albert R."/>
            <person name="Binder M."/>
            <person name="Bloem J."/>
            <person name="Labutti K."/>
            <person name="Salamov A."/>
            <person name="Andreopoulos B."/>
            <person name="Baker S."/>
            <person name="Barry K."/>
            <person name="Bills G."/>
            <person name="Bluhm B."/>
            <person name="Cannon C."/>
            <person name="Castanera R."/>
            <person name="Culley D."/>
            <person name="Daum C."/>
            <person name="Ezra D."/>
            <person name="Gonzalez J."/>
            <person name="Henrissat B."/>
            <person name="Kuo A."/>
            <person name="Liang C."/>
            <person name="Lipzen A."/>
            <person name="Lutzoni F."/>
            <person name="Magnuson J."/>
            <person name="Mondo S."/>
            <person name="Nolan M."/>
            <person name="Ohm R."/>
            <person name="Pangilinan J."/>
            <person name="Park H.-J."/>
            <person name="Ramirez L."/>
            <person name="Alfaro M."/>
            <person name="Sun H."/>
            <person name="Tritt A."/>
            <person name="Yoshinaga Y."/>
            <person name="Zwiers L.-H."/>
            <person name="Turgeon B."/>
            <person name="Goodwin S."/>
            <person name="Spatafora J."/>
            <person name="Crous P."/>
            <person name="Grigoriev I."/>
        </authorList>
    </citation>
    <scope>NUCLEOTIDE SEQUENCE</scope>
    <source>
        <strain evidence="3">CBS 627.86</strain>
    </source>
</reference>
<organism evidence="3 4">
    <name type="scientific">Lophiotrema nucula</name>
    <dbReference type="NCBI Taxonomy" id="690887"/>
    <lineage>
        <taxon>Eukaryota</taxon>
        <taxon>Fungi</taxon>
        <taxon>Dikarya</taxon>
        <taxon>Ascomycota</taxon>
        <taxon>Pezizomycotina</taxon>
        <taxon>Dothideomycetes</taxon>
        <taxon>Pleosporomycetidae</taxon>
        <taxon>Pleosporales</taxon>
        <taxon>Lophiotremataceae</taxon>
        <taxon>Lophiotrema</taxon>
    </lineage>
</organism>
<keyword evidence="4" id="KW-1185">Reference proteome</keyword>
<proteinExistence type="predicted"/>
<accession>A0A6A5YHG4</accession>
<feature type="compositionally biased region" description="Polar residues" evidence="1">
    <location>
        <begin position="53"/>
        <end position="72"/>
    </location>
</feature>
<dbReference type="EMBL" id="ML977360">
    <property type="protein sequence ID" value="KAF2106689.1"/>
    <property type="molecule type" value="Genomic_DNA"/>
</dbReference>
<evidence type="ECO:0000313" key="4">
    <source>
        <dbReference type="Proteomes" id="UP000799770"/>
    </source>
</evidence>
<evidence type="ECO:0000256" key="1">
    <source>
        <dbReference type="SAM" id="MobiDB-lite"/>
    </source>
</evidence>
<keyword evidence="2" id="KW-0732">Signal</keyword>
<protein>
    <recommendedName>
        <fullName evidence="5">Ig-like domain-containing protein</fullName>
    </recommendedName>
</protein>
<evidence type="ECO:0000313" key="3">
    <source>
        <dbReference type="EMBL" id="KAF2106689.1"/>
    </source>
</evidence>
<sequence length="167" mass="17898">MHFTLAALTTLSTLSTISLAAPNPISATRHSTNDLAPRRFHRALCTITGTDTVSLDSSGRRPSTSASASLDFSCSGEDADGMGYSSDNEPNNQTLDPEDTGLPYGLEWWLKREIGGYDSCWAKHGDGEWVEGTVDNSDITVGLQESSTTYSCSVEFNVYGDCPDAVC</sequence>
<dbReference type="Proteomes" id="UP000799770">
    <property type="component" value="Unassembled WGS sequence"/>
</dbReference>
<feature type="signal peptide" evidence="2">
    <location>
        <begin position="1"/>
        <end position="20"/>
    </location>
</feature>
<dbReference type="AlphaFoldDB" id="A0A6A5YHG4"/>
<evidence type="ECO:0008006" key="5">
    <source>
        <dbReference type="Google" id="ProtNLM"/>
    </source>
</evidence>
<evidence type="ECO:0000256" key="2">
    <source>
        <dbReference type="SAM" id="SignalP"/>
    </source>
</evidence>
<feature type="region of interest" description="Disordered" evidence="1">
    <location>
        <begin position="53"/>
        <end position="73"/>
    </location>
</feature>
<name>A0A6A5YHG4_9PLEO</name>
<gene>
    <name evidence="3" type="ORF">BDV96DRAFT_654479</name>
</gene>
<feature type="chain" id="PRO_5025339564" description="Ig-like domain-containing protein" evidence="2">
    <location>
        <begin position="21"/>
        <end position="167"/>
    </location>
</feature>